<keyword evidence="2" id="KW-1185">Reference proteome</keyword>
<gene>
    <name evidence="1" type="ORF">JK363_36265</name>
</gene>
<dbReference type="Proteomes" id="UP000634229">
    <property type="component" value="Unassembled WGS sequence"/>
</dbReference>
<evidence type="ECO:0000313" key="2">
    <source>
        <dbReference type="Proteomes" id="UP000634229"/>
    </source>
</evidence>
<accession>A0ABS1NQG2</accession>
<dbReference type="EMBL" id="JAERRF010000036">
    <property type="protein sequence ID" value="MBL1101996.1"/>
    <property type="molecule type" value="Genomic_DNA"/>
</dbReference>
<sequence length="154" mass="17214">MCVERESLGFTSALRRGRPRCKAGPTGTNDAVPDTAWQPIRYPRAVVDPDSGELISDAEVAEIPDYTGFTGRKNAEHVTARLIVRRVRDLVQPATIGEQDELLPVWRYHPFFTVPRQASFPISGNTDLASQDVFNILSLLIPFILLPFHELTVQ</sequence>
<organism evidence="1 2">
    <name type="scientific">Streptomyces coffeae</name>
    <dbReference type="NCBI Taxonomy" id="621382"/>
    <lineage>
        <taxon>Bacteria</taxon>
        <taxon>Bacillati</taxon>
        <taxon>Actinomycetota</taxon>
        <taxon>Actinomycetes</taxon>
        <taxon>Kitasatosporales</taxon>
        <taxon>Streptomycetaceae</taxon>
        <taxon>Streptomyces</taxon>
    </lineage>
</organism>
<comment type="caution">
    <text evidence="1">The sequence shown here is derived from an EMBL/GenBank/DDBJ whole genome shotgun (WGS) entry which is preliminary data.</text>
</comment>
<reference evidence="1 2" key="1">
    <citation type="submission" date="2021-01" db="EMBL/GenBank/DDBJ databases">
        <title>WGS of actinomycetes isolated from Thailand.</title>
        <authorList>
            <person name="Thawai C."/>
        </authorList>
    </citation>
    <scope>NUCLEOTIDE SEQUENCE [LARGE SCALE GENOMIC DNA]</scope>
    <source>
        <strain evidence="1 2">CA1R205</strain>
    </source>
</reference>
<evidence type="ECO:0000313" key="1">
    <source>
        <dbReference type="EMBL" id="MBL1101996.1"/>
    </source>
</evidence>
<proteinExistence type="predicted"/>
<name>A0ABS1NQG2_9ACTN</name>
<protein>
    <submittedName>
        <fullName evidence="1">Uncharacterized protein</fullName>
    </submittedName>
</protein>